<organism evidence="2 3">
    <name type="scientific">Rheinheimera tilapiae</name>
    <dbReference type="NCBI Taxonomy" id="875043"/>
    <lineage>
        <taxon>Bacteria</taxon>
        <taxon>Pseudomonadati</taxon>
        <taxon>Pseudomonadota</taxon>
        <taxon>Gammaproteobacteria</taxon>
        <taxon>Chromatiales</taxon>
        <taxon>Chromatiaceae</taxon>
        <taxon>Rheinheimera</taxon>
    </lineage>
</organism>
<feature type="transmembrane region" description="Helical" evidence="1">
    <location>
        <begin position="61"/>
        <end position="79"/>
    </location>
</feature>
<feature type="transmembrane region" description="Helical" evidence="1">
    <location>
        <begin position="20"/>
        <end position="41"/>
    </location>
</feature>
<dbReference type="RefSeq" id="WP_377247730.1">
    <property type="nucleotide sequence ID" value="NZ_JBHLXP010000005.1"/>
</dbReference>
<protein>
    <submittedName>
        <fullName evidence="2">DUF2919 family protein</fullName>
    </submittedName>
</protein>
<dbReference type="InterPro" id="IPR021318">
    <property type="entry name" value="DUF2919"/>
</dbReference>
<dbReference type="EMBL" id="JBHLXP010000005">
    <property type="protein sequence ID" value="MFC0050267.1"/>
    <property type="molecule type" value="Genomic_DNA"/>
</dbReference>
<evidence type="ECO:0000313" key="3">
    <source>
        <dbReference type="Proteomes" id="UP001589813"/>
    </source>
</evidence>
<keyword evidence="1" id="KW-0472">Membrane</keyword>
<reference evidence="2 3" key="1">
    <citation type="submission" date="2024-09" db="EMBL/GenBank/DDBJ databases">
        <authorList>
            <person name="Sun Q."/>
            <person name="Mori K."/>
        </authorList>
    </citation>
    <scope>NUCLEOTIDE SEQUENCE [LARGE SCALE GENOMIC DNA]</scope>
    <source>
        <strain evidence="2 3">KCTC 23315</strain>
    </source>
</reference>
<evidence type="ECO:0000313" key="2">
    <source>
        <dbReference type="EMBL" id="MFC0050267.1"/>
    </source>
</evidence>
<evidence type="ECO:0000256" key="1">
    <source>
        <dbReference type="SAM" id="Phobius"/>
    </source>
</evidence>
<sequence>MKQYPDIPLLDQDGLHRVPLRFYAVLLLLLRPYLCWLVTLVMPEAERKAVLSFFYPLADDFVRAVLIAIPALLVLAAISQRVPYDKQQRRGRAKKFWFALWRYGRWLLLAVASVDLYWTISHLPPYVALNAPGLLLIVAALGLSVLYLLRSKQLRLIFTEWPEDKK</sequence>
<dbReference type="Pfam" id="PF11143">
    <property type="entry name" value="DUF2919"/>
    <property type="match status" value="1"/>
</dbReference>
<comment type="caution">
    <text evidence="2">The sequence shown here is derived from an EMBL/GenBank/DDBJ whole genome shotgun (WGS) entry which is preliminary data.</text>
</comment>
<accession>A0ABV6BHB2</accession>
<name>A0ABV6BHB2_9GAMM</name>
<keyword evidence="1" id="KW-0812">Transmembrane</keyword>
<keyword evidence="3" id="KW-1185">Reference proteome</keyword>
<feature type="transmembrane region" description="Helical" evidence="1">
    <location>
        <begin position="100"/>
        <end position="120"/>
    </location>
</feature>
<gene>
    <name evidence="2" type="ORF">ACFFJP_18370</name>
</gene>
<keyword evidence="1" id="KW-1133">Transmembrane helix</keyword>
<dbReference type="Proteomes" id="UP001589813">
    <property type="component" value="Unassembled WGS sequence"/>
</dbReference>
<feature type="transmembrane region" description="Helical" evidence="1">
    <location>
        <begin position="126"/>
        <end position="149"/>
    </location>
</feature>
<proteinExistence type="predicted"/>